<evidence type="ECO:0000313" key="2">
    <source>
        <dbReference type="EMBL" id="ORY49911.1"/>
    </source>
</evidence>
<evidence type="ECO:0000256" key="1">
    <source>
        <dbReference type="SAM" id="MobiDB-lite"/>
    </source>
</evidence>
<dbReference type="AlphaFoldDB" id="A0A1Y2CSD4"/>
<feature type="region of interest" description="Disordered" evidence="1">
    <location>
        <begin position="71"/>
        <end position="111"/>
    </location>
</feature>
<evidence type="ECO:0000313" key="3">
    <source>
        <dbReference type="Proteomes" id="UP000193642"/>
    </source>
</evidence>
<dbReference type="OrthoDB" id="2121890at2759"/>
<name>A0A1Y2CSD4_9FUNG</name>
<reference evidence="2 3" key="1">
    <citation type="submission" date="2016-07" db="EMBL/GenBank/DDBJ databases">
        <title>Pervasive Adenine N6-methylation of Active Genes in Fungi.</title>
        <authorList>
            <consortium name="DOE Joint Genome Institute"/>
            <person name="Mondo S.J."/>
            <person name="Dannebaum R.O."/>
            <person name="Kuo R.C."/>
            <person name="Labutti K."/>
            <person name="Haridas S."/>
            <person name="Kuo A."/>
            <person name="Salamov A."/>
            <person name="Ahrendt S.R."/>
            <person name="Lipzen A."/>
            <person name="Sullivan W."/>
            <person name="Andreopoulos W.B."/>
            <person name="Clum A."/>
            <person name="Lindquist E."/>
            <person name="Daum C."/>
            <person name="Ramamoorthy G.K."/>
            <person name="Gryganskyi A."/>
            <person name="Culley D."/>
            <person name="Magnuson J.K."/>
            <person name="James T.Y."/>
            <person name="O'Malley M.A."/>
            <person name="Stajich J.E."/>
            <person name="Spatafora J.W."/>
            <person name="Visel A."/>
            <person name="Grigoriev I.V."/>
        </authorList>
    </citation>
    <scope>NUCLEOTIDE SEQUENCE [LARGE SCALE GENOMIC DNA]</scope>
    <source>
        <strain evidence="2 3">JEL800</strain>
    </source>
</reference>
<dbReference type="Proteomes" id="UP000193642">
    <property type="component" value="Unassembled WGS sequence"/>
</dbReference>
<accession>A0A1Y2CSD4</accession>
<comment type="caution">
    <text evidence="2">The sequence shown here is derived from an EMBL/GenBank/DDBJ whole genome shotgun (WGS) entry which is preliminary data.</text>
</comment>
<proteinExistence type="predicted"/>
<gene>
    <name evidence="2" type="ORF">BCR33DRAFT_556471</name>
</gene>
<keyword evidence="3" id="KW-1185">Reference proteome</keyword>
<protein>
    <submittedName>
        <fullName evidence="2">Uncharacterized protein</fullName>
    </submittedName>
</protein>
<sequence>MNIKQRDDQEIKLLSLPDRPRDIPSNNEDLTNQHLSEETLAHLLAHAQTRIRHLTQQTRAPITPWSHTASIALQTDPPNPSKNVSARTNRRAKRNQNTASNEAGEEPPDLDEVSWETITAEEYALIQEQWWHDAKFENDLLGSRKELNPVDPCATPLSESDQWQARHDRRLLVADVAKPIWLSGVEWDRVKNVVGVLPCCNEGKKDGSTSPVQFDSFKKVLPMGEDDDVITKVQEIQPRSGKWRIFKDKRTGIVHRELILDRIDDVRVPRKYMDTEESERTLVKELAAEGTEEVLSKKWADWMKLVRELGPPVKVVSLKPNNTNQTEEAKESTKKDKLEVSRTSTKKETLAHRVAQLRKEEMILENALFELQSRHKRDELKSKFNGLPGVKVGTVNSRYLEQVWKTATQIQ</sequence>
<organism evidence="2 3">
    <name type="scientific">Rhizoclosmatium globosum</name>
    <dbReference type="NCBI Taxonomy" id="329046"/>
    <lineage>
        <taxon>Eukaryota</taxon>
        <taxon>Fungi</taxon>
        <taxon>Fungi incertae sedis</taxon>
        <taxon>Chytridiomycota</taxon>
        <taxon>Chytridiomycota incertae sedis</taxon>
        <taxon>Chytridiomycetes</taxon>
        <taxon>Chytridiales</taxon>
        <taxon>Chytriomycetaceae</taxon>
        <taxon>Rhizoclosmatium</taxon>
    </lineage>
</organism>
<dbReference type="EMBL" id="MCGO01000008">
    <property type="protein sequence ID" value="ORY49911.1"/>
    <property type="molecule type" value="Genomic_DNA"/>
</dbReference>